<reference evidence="2 3" key="1">
    <citation type="journal article" date="2015" name="Sci. Rep.">
        <title>Chromosome-level genome map provides insights into diverse defense mechanisms in the medicinal fungus Ganoderma sinense.</title>
        <authorList>
            <person name="Zhu Y."/>
            <person name="Xu J."/>
            <person name="Sun C."/>
            <person name="Zhou S."/>
            <person name="Xu H."/>
            <person name="Nelson D.R."/>
            <person name="Qian J."/>
            <person name="Song J."/>
            <person name="Luo H."/>
            <person name="Xiang L."/>
            <person name="Li Y."/>
            <person name="Xu Z."/>
            <person name="Ji A."/>
            <person name="Wang L."/>
            <person name="Lu S."/>
            <person name="Hayward A."/>
            <person name="Sun W."/>
            <person name="Li X."/>
            <person name="Schwartz D.C."/>
            <person name="Wang Y."/>
            <person name="Chen S."/>
        </authorList>
    </citation>
    <scope>NUCLEOTIDE SEQUENCE [LARGE SCALE GENOMIC DNA]</scope>
    <source>
        <strain evidence="2 3">ZZ0214-1</strain>
    </source>
</reference>
<feature type="compositionally biased region" description="Basic and acidic residues" evidence="1">
    <location>
        <begin position="472"/>
        <end position="481"/>
    </location>
</feature>
<evidence type="ECO:0008006" key="4">
    <source>
        <dbReference type="Google" id="ProtNLM"/>
    </source>
</evidence>
<proteinExistence type="predicted"/>
<gene>
    <name evidence="2" type="ORF">GSI_07916</name>
</gene>
<dbReference type="AlphaFoldDB" id="A0A2G8S8C9"/>
<dbReference type="SUPFAM" id="SSF52047">
    <property type="entry name" value="RNI-like"/>
    <property type="match status" value="1"/>
</dbReference>
<comment type="caution">
    <text evidence="2">The sequence shown here is derived from an EMBL/GenBank/DDBJ whole genome shotgun (WGS) entry which is preliminary data.</text>
</comment>
<dbReference type="Proteomes" id="UP000230002">
    <property type="component" value="Unassembled WGS sequence"/>
</dbReference>
<evidence type="ECO:0000256" key="1">
    <source>
        <dbReference type="SAM" id="MobiDB-lite"/>
    </source>
</evidence>
<sequence>MLVCYKWHTIGSQAASLWTDIDFVRQGALAPVLLTRSLGAPIRLCGNLDGDNVLSTVVTDNGVRICELDLSVAADLPHPLPTVQSILAVDMPRIRVLSLTLTDFKYGNATMVVAHPAALPRFPALEAMLLERFLLIPTHPLPRLTHLHLASLYGINSSSILDLLRNTPALEVLHVVKSGEYIVPQDWATRRWDSVFLPRLYSVYLSRTASTTIHDLMTHLEAPNLAVVTLSSISAHTGTLVSRTLIPSSLAARTVTRVAINVTGKFAAICTAFHGPNLSLSIGISSGNNMRNAMEITGWAYDDLPALLPFHTVDELHFQAELGRHRVGAALLPTMAARMPTVSTLAIKYDERSPERRTSDAAMGLARAVAALLSGSGDGTRRGLGTDAETDSPVLLPRLAHLEFIVATIPQGFCELLVPALAQRARDGRRLKTLRIWLGGVNRGAGAAMKEVDQVEASYEDTGIFEHVDSVKIDQREKTGPADEPEDSEEPTSNRLRWGEWTDCVRTPEHDYW</sequence>
<evidence type="ECO:0000313" key="2">
    <source>
        <dbReference type="EMBL" id="PIL30005.1"/>
    </source>
</evidence>
<accession>A0A2G8S8C9</accession>
<organism evidence="2 3">
    <name type="scientific">Ganoderma sinense ZZ0214-1</name>
    <dbReference type="NCBI Taxonomy" id="1077348"/>
    <lineage>
        <taxon>Eukaryota</taxon>
        <taxon>Fungi</taxon>
        <taxon>Dikarya</taxon>
        <taxon>Basidiomycota</taxon>
        <taxon>Agaricomycotina</taxon>
        <taxon>Agaricomycetes</taxon>
        <taxon>Polyporales</taxon>
        <taxon>Polyporaceae</taxon>
        <taxon>Ganoderma</taxon>
    </lineage>
</organism>
<name>A0A2G8S8C9_9APHY</name>
<dbReference type="EMBL" id="AYKW01000017">
    <property type="protein sequence ID" value="PIL30005.1"/>
    <property type="molecule type" value="Genomic_DNA"/>
</dbReference>
<dbReference type="STRING" id="1077348.A0A2G8S8C9"/>
<protein>
    <recommendedName>
        <fullName evidence="4">F-box domain-containing protein</fullName>
    </recommendedName>
</protein>
<feature type="region of interest" description="Disordered" evidence="1">
    <location>
        <begin position="472"/>
        <end position="497"/>
    </location>
</feature>
<evidence type="ECO:0000313" key="3">
    <source>
        <dbReference type="Proteomes" id="UP000230002"/>
    </source>
</evidence>
<dbReference type="OrthoDB" id="2764078at2759"/>
<keyword evidence="3" id="KW-1185">Reference proteome</keyword>